<comment type="caution">
    <text evidence="2">The sequence shown here is derived from an EMBL/GenBank/DDBJ whole genome shotgun (WGS) entry which is preliminary data.</text>
</comment>
<dbReference type="Proteomes" id="UP000518605">
    <property type="component" value="Unassembled WGS sequence"/>
</dbReference>
<evidence type="ECO:0000259" key="1">
    <source>
        <dbReference type="Pfam" id="PF00535"/>
    </source>
</evidence>
<dbReference type="SUPFAM" id="SSF53448">
    <property type="entry name" value="Nucleotide-diphospho-sugar transferases"/>
    <property type="match status" value="1"/>
</dbReference>
<name>A0A7W5CC35_9BACL</name>
<sequence length="249" mass="28726">MKLAAEGVSMIAATVREPFLQQIFHNYDRQIWTHKELIIIVNDNAISLAPYMQKALDYPNVSVFRVDEGKNLGACLNYGVAQAKFNYIAKLDDDDYYSPYYLTEAMQQFSSSDADIVGKRSCYFYFPHRSKLLFRRTAVRANSRCKKIAGATIMFHRNVFEKVQFPTKVIQGSDVRFIRACLANGFRLYTTSRYNFVAFRRKDPRSHTWKVNDYQLLSSKGAIIIRTTNFNKHIMKPFHIVPSGIASKS</sequence>
<dbReference type="RefSeq" id="WP_183569227.1">
    <property type="nucleotide sequence ID" value="NZ_CBCSLB010000002.1"/>
</dbReference>
<dbReference type="Gene3D" id="3.90.550.10">
    <property type="entry name" value="Spore Coat Polysaccharide Biosynthesis Protein SpsA, Chain A"/>
    <property type="match status" value="1"/>
</dbReference>
<keyword evidence="2" id="KW-0808">Transferase</keyword>
<reference evidence="2 3" key="1">
    <citation type="submission" date="2020-08" db="EMBL/GenBank/DDBJ databases">
        <title>Genomic Encyclopedia of Type Strains, Phase III (KMG-III): the genomes of soil and plant-associated and newly described type strains.</title>
        <authorList>
            <person name="Whitman W."/>
        </authorList>
    </citation>
    <scope>NUCLEOTIDE SEQUENCE [LARGE SCALE GENOMIC DNA]</scope>
    <source>
        <strain evidence="2 3">CECT 8234</strain>
    </source>
</reference>
<dbReference type="Pfam" id="PF00535">
    <property type="entry name" value="Glycos_transf_2"/>
    <property type="match status" value="1"/>
</dbReference>
<gene>
    <name evidence="2" type="ORF">FHS16_005070</name>
</gene>
<dbReference type="GO" id="GO:0016740">
    <property type="term" value="F:transferase activity"/>
    <property type="evidence" value="ECO:0007669"/>
    <property type="project" value="UniProtKB-KW"/>
</dbReference>
<dbReference type="EMBL" id="JACHXW010000020">
    <property type="protein sequence ID" value="MBB3154971.1"/>
    <property type="molecule type" value="Genomic_DNA"/>
</dbReference>
<accession>A0A7W5CC35</accession>
<dbReference type="AlphaFoldDB" id="A0A7W5CC35"/>
<feature type="domain" description="Glycosyltransferase 2-like" evidence="1">
    <location>
        <begin position="14"/>
        <end position="129"/>
    </location>
</feature>
<evidence type="ECO:0000313" key="2">
    <source>
        <dbReference type="EMBL" id="MBB3154971.1"/>
    </source>
</evidence>
<organism evidence="2 3">
    <name type="scientific">Paenibacillus endophyticus</name>
    <dbReference type="NCBI Taxonomy" id="1294268"/>
    <lineage>
        <taxon>Bacteria</taxon>
        <taxon>Bacillati</taxon>
        <taxon>Bacillota</taxon>
        <taxon>Bacilli</taxon>
        <taxon>Bacillales</taxon>
        <taxon>Paenibacillaceae</taxon>
        <taxon>Paenibacillus</taxon>
    </lineage>
</organism>
<dbReference type="InterPro" id="IPR029044">
    <property type="entry name" value="Nucleotide-diphossugar_trans"/>
</dbReference>
<protein>
    <submittedName>
        <fullName evidence="2">Glycosyltransferase involved in cell wall biosynthesis</fullName>
    </submittedName>
</protein>
<dbReference type="InterPro" id="IPR001173">
    <property type="entry name" value="Glyco_trans_2-like"/>
</dbReference>
<proteinExistence type="predicted"/>
<evidence type="ECO:0000313" key="3">
    <source>
        <dbReference type="Proteomes" id="UP000518605"/>
    </source>
</evidence>
<keyword evidence="3" id="KW-1185">Reference proteome</keyword>